<evidence type="ECO:0000313" key="2">
    <source>
        <dbReference type="Proteomes" id="UP000305792"/>
    </source>
</evidence>
<protein>
    <submittedName>
        <fullName evidence="1">Aminoglycoside phosphotransferase</fullName>
    </submittedName>
</protein>
<sequence>MGPPGARGADTKSLSCPPRASALRYIGSVDHPRERLRLLPELIEHQRVRTTPVRASDFAMPAATPAAGSASAQRLTFDDGTHLFAKIAEDGPPGFLAAEAAGLRWLREATGAVVEPLYADDRLLVEPWIEPAAPTRAHAAALGRDLAAMHAAGAERFGAPWTGYIGETFMDNGAHGPTWTAWFAAKRIAPYLRPSRDNGALDAADVAAVEALAARLDRLAGPEEGPARTHGDLWWGNVHWGADRAWLIDPAAHGGHRETDLANLRLWGAAPLLEEILAAYEEVSPLADGWEERIGLHQVFPLLVHTTLFGRAFRDQLLGIVSHFTKLSY</sequence>
<dbReference type="AlphaFoldDB" id="A0A4S8PFA8"/>
<dbReference type="Gene3D" id="1.20.1270.240">
    <property type="match status" value="1"/>
</dbReference>
<dbReference type="PANTHER" id="PTHR12149:SF8">
    <property type="entry name" value="PROTEIN-RIBULOSAMINE 3-KINASE"/>
    <property type="match status" value="1"/>
</dbReference>
<reference evidence="1 2" key="1">
    <citation type="journal article" date="2018" name="Int. J. Syst. Evol. Microbiol.">
        <title>Glycomyces paridis sp. nov., isolated from the medicinal plant Paris polyphylla.</title>
        <authorList>
            <person name="Fang X.M."/>
            <person name="Bai J.L."/>
            <person name="Su J."/>
            <person name="Zhao L.L."/>
            <person name="Liu H.Y."/>
            <person name="Ma B.P."/>
            <person name="Zhang Y.Q."/>
            <person name="Yu L.Y."/>
        </authorList>
    </citation>
    <scope>NUCLEOTIDE SEQUENCE [LARGE SCALE GENOMIC DNA]</scope>
    <source>
        <strain evidence="1 2">CPCC 204357</strain>
    </source>
</reference>
<dbReference type="SUPFAM" id="SSF56112">
    <property type="entry name" value="Protein kinase-like (PK-like)"/>
    <property type="match status" value="1"/>
</dbReference>
<dbReference type="PANTHER" id="PTHR12149">
    <property type="entry name" value="FRUCTOSAMINE 3 KINASE-RELATED PROTEIN"/>
    <property type="match status" value="1"/>
</dbReference>
<name>A0A4S8PFA8_9ACTN</name>
<dbReference type="InterPro" id="IPR016477">
    <property type="entry name" value="Fructo-/Ketosamine-3-kinase"/>
</dbReference>
<dbReference type="Gene3D" id="1.10.510.10">
    <property type="entry name" value="Transferase(Phosphotransferase) domain 1"/>
    <property type="match status" value="1"/>
</dbReference>
<dbReference type="GO" id="GO:0016740">
    <property type="term" value="F:transferase activity"/>
    <property type="evidence" value="ECO:0007669"/>
    <property type="project" value="UniProtKB-KW"/>
</dbReference>
<dbReference type="Pfam" id="PF03881">
    <property type="entry name" value="Fructosamin_kin"/>
    <property type="match status" value="1"/>
</dbReference>
<gene>
    <name evidence="1" type="ORF">E9998_16335</name>
</gene>
<dbReference type="InterPro" id="IPR011009">
    <property type="entry name" value="Kinase-like_dom_sf"/>
</dbReference>
<keyword evidence="1" id="KW-0808">Transferase</keyword>
<evidence type="ECO:0000313" key="1">
    <source>
        <dbReference type="EMBL" id="THV27044.1"/>
    </source>
</evidence>
<comment type="caution">
    <text evidence="1">The sequence shown here is derived from an EMBL/GenBank/DDBJ whole genome shotgun (WGS) entry which is preliminary data.</text>
</comment>
<dbReference type="Proteomes" id="UP000305792">
    <property type="component" value="Unassembled WGS sequence"/>
</dbReference>
<keyword evidence="2" id="KW-1185">Reference proteome</keyword>
<proteinExistence type="predicted"/>
<dbReference type="Gene3D" id="3.30.200.20">
    <property type="entry name" value="Phosphorylase Kinase, domain 1"/>
    <property type="match status" value="1"/>
</dbReference>
<organism evidence="1 2">
    <name type="scientific">Glycomyces paridis</name>
    <dbReference type="NCBI Taxonomy" id="2126555"/>
    <lineage>
        <taxon>Bacteria</taxon>
        <taxon>Bacillati</taxon>
        <taxon>Actinomycetota</taxon>
        <taxon>Actinomycetes</taxon>
        <taxon>Glycomycetales</taxon>
        <taxon>Glycomycetaceae</taxon>
        <taxon>Glycomyces</taxon>
    </lineage>
</organism>
<accession>A0A4S8PFA8</accession>
<dbReference type="EMBL" id="STGX01000012">
    <property type="protein sequence ID" value="THV27044.1"/>
    <property type="molecule type" value="Genomic_DNA"/>
</dbReference>
<dbReference type="OrthoDB" id="5291879at2"/>